<organism evidence="1 2">
    <name type="scientific">Prymnesium parvum</name>
    <name type="common">Toxic golden alga</name>
    <dbReference type="NCBI Taxonomy" id="97485"/>
    <lineage>
        <taxon>Eukaryota</taxon>
        <taxon>Haptista</taxon>
        <taxon>Haptophyta</taxon>
        <taxon>Prymnesiophyceae</taxon>
        <taxon>Prymnesiales</taxon>
        <taxon>Prymnesiaceae</taxon>
        <taxon>Prymnesium</taxon>
    </lineage>
</organism>
<accession>A0AB34JKI8</accession>
<gene>
    <name evidence="1" type="ORF">AB1Y20_017437</name>
</gene>
<proteinExistence type="predicted"/>
<reference evidence="1 2" key="1">
    <citation type="journal article" date="2024" name="Science">
        <title>Giant polyketide synthase enzymes in the biosynthesis of giant marine polyether toxins.</title>
        <authorList>
            <person name="Fallon T.R."/>
            <person name="Shende V.V."/>
            <person name="Wierzbicki I.H."/>
            <person name="Pendleton A.L."/>
            <person name="Watervoot N.F."/>
            <person name="Auber R.P."/>
            <person name="Gonzalez D.J."/>
            <person name="Wisecaver J.H."/>
            <person name="Moore B.S."/>
        </authorList>
    </citation>
    <scope>NUCLEOTIDE SEQUENCE [LARGE SCALE GENOMIC DNA]</scope>
    <source>
        <strain evidence="1 2">12B1</strain>
    </source>
</reference>
<dbReference type="AlphaFoldDB" id="A0AB34JKI8"/>
<protein>
    <recommendedName>
        <fullName evidence="3">H(+)-exporting diphosphatase</fullName>
    </recommendedName>
</protein>
<dbReference type="Proteomes" id="UP001515480">
    <property type="component" value="Unassembled WGS sequence"/>
</dbReference>
<sequence length="75" mass="8324">MAGVADTGADVEGAAAAVEKVQGNTTVECKDDPAQSAEKKEEKASYHYWHDKWRAWRARGLRASKTLRSWTTRTS</sequence>
<keyword evidence="2" id="KW-1185">Reference proteome</keyword>
<evidence type="ECO:0000313" key="2">
    <source>
        <dbReference type="Proteomes" id="UP001515480"/>
    </source>
</evidence>
<comment type="caution">
    <text evidence="1">The sequence shown here is derived from an EMBL/GenBank/DDBJ whole genome shotgun (WGS) entry which is preliminary data.</text>
</comment>
<evidence type="ECO:0000313" key="1">
    <source>
        <dbReference type="EMBL" id="KAL1522449.1"/>
    </source>
</evidence>
<dbReference type="EMBL" id="JBGBPQ010000006">
    <property type="protein sequence ID" value="KAL1522449.1"/>
    <property type="molecule type" value="Genomic_DNA"/>
</dbReference>
<name>A0AB34JKI8_PRYPA</name>
<evidence type="ECO:0008006" key="3">
    <source>
        <dbReference type="Google" id="ProtNLM"/>
    </source>
</evidence>